<dbReference type="EMBL" id="JAUOEM010000008">
    <property type="protein sequence ID" value="MDO5989464.1"/>
    <property type="molecule type" value="Genomic_DNA"/>
</dbReference>
<organism evidence="1 2">
    <name type="scientific">Flavivirga amylovorans</name>
    <dbReference type="NCBI Taxonomy" id="870486"/>
    <lineage>
        <taxon>Bacteria</taxon>
        <taxon>Pseudomonadati</taxon>
        <taxon>Bacteroidota</taxon>
        <taxon>Flavobacteriia</taxon>
        <taxon>Flavobacteriales</taxon>
        <taxon>Flavobacteriaceae</taxon>
        <taxon>Flavivirga</taxon>
    </lineage>
</organism>
<proteinExistence type="predicted"/>
<keyword evidence="2" id="KW-1185">Reference proteome</keyword>
<evidence type="ECO:0000313" key="1">
    <source>
        <dbReference type="EMBL" id="MDO5989464.1"/>
    </source>
</evidence>
<evidence type="ECO:0000313" key="2">
    <source>
        <dbReference type="Proteomes" id="UP001176891"/>
    </source>
</evidence>
<gene>
    <name evidence="1" type="ORF">Q4Q39_18825</name>
</gene>
<dbReference type="NCBIfam" id="NF033487">
    <property type="entry name" value="Lacal_2735_fam"/>
    <property type="match status" value="1"/>
</dbReference>
<protein>
    <submittedName>
        <fullName evidence="1">Lacal_2735 family protein</fullName>
    </submittedName>
</protein>
<comment type="caution">
    <text evidence="1">The sequence shown here is derived from an EMBL/GenBank/DDBJ whole genome shotgun (WGS) entry which is preliminary data.</text>
</comment>
<sequence length="79" mass="9554">MYIYLPSISWGRMKKIDYIKTHQSKLNQRYKELIEQAYNFRQTDSALSDISEYRAIKLLNKLNRLKYLSREPSHMIPSK</sequence>
<name>A0ABT8X657_9FLAO</name>
<dbReference type="Proteomes" id="UP001176891">
    <property type="component" value="Unassembled WGS sequence"/>
</dbReference>
<accession>A0ABT8X657</accession>
<dbReference type="RefSeq" id="WP_303284126.1">
    <property type="nucleotide sequence ID" value="NZ_BAABCZ010000008.1"/>
</dbReference>
<dbReference type="InterPro" id="IPR045493">
    <property type="entry name" value="DUF6435"/>
</dbReference>
<reference evidence="1" key="1">
    <citation type="submission" date="2023-07" db="EMBL/GenBank/DDBJ databases">
        <title>Two novel species in the genus Flavivirga.</title>
        <authorList>
            <person name="Kwon K."/>
        </authorList>
    </citation>
    <scope>NUCLEOTIDE SEQUENCE</scope>
    <source>
        <strain evidence="1">KACC 14157</strain>
    </source>
</reference>